<evidence type="ECO:0000313" key="4">
    <source>
        <dbReference type="RefSeq" id="XP_022936021.1"/>
    </source>
</evidence>
<keyword evidence="2" id="KW-0812">Transmembrane</keyword>
<organism evidence="3 4">
    <name type="scientific">Cucurbita moschata</name>
    <name type="common">Winter crookneck squash</name>
    <name type="synonym">Cucurbita pepo var. moschata</name>
    <dbReference type="NCBI Taxonomy" id="3662"/>
    <lineage>
        <taxon>Eukaryota</taxon>
        <taxon>Viridiplantae</taxon>
        <taxon>Streptophyta</taxon>
        <taxon>Embryophyta</taxon>
        <taxon>Tracheophyta</taxon>
        <taxon>Spermatophyta</taxon>
        <taxon>Magnoliopsida</taxon>
        <taxon>eudicotyledons</taxon>
        <taxon>Gunneridae</taxon>
        <taxon>Pentapetalae</taxon>
        <taxon>rosids</taxon>
        <taxon>fabids</taxon>
        <taxon>Cucurbitales</taxon>
        <taxon>Cucurbitaceae</taxon>
        <taxon>Cucurbiteae</taxon>
        <taxon>Cucurbita</taxon>
    </lineage>
</organism>
<name>A0A6J1F6C4_CUCMO</name>
<reference evidence="4" key="1">
    <citation type="submission" date="2025-08" db="UniProtKB">
        <authorList>
            <consortium name="RefSeq"/>
        </authorList>
    </citation>
    <scope>IDENTIFICATION</scope>
    <source>
        <tissue evidence="4">Young leaves</tissue>
    </source>
</reference>
<evidence type="ECO:0000313" key="3">
    <source>
        <dbReference type="Proteomes" id="UP000504609"/>
    </source>
</evidence>
<keyword evidence="2" id="KW-0472">Membrane</keyword>
<sequence length="230" mass="26026">MDQIQKAAMEEQKNNKNMNMNKNKNTDQTLKKVTKLLFSLSLFSFLFALPIPTWLPFHLFHNSPNSRFHFLNQPIDKNSMFLLCNALLVFLANYSGLFKSLSSSSRSFDPCSRLYDFGPLSEPITTELVQKPPLIPTETAADEKNDDPDERIVSAPENGEEDESYGLAARFFAAETGEVEDTAAATEEEEEEGNGGVLSDEELKRKFDEFIKRMKEEIVLDDATRTLVVV</sequence>
<dbReference type="GeneID" id="111442742"/>
<dbReference type="KEGG" id="cmos:111442742"/>
<feature type="region of interest" description="Disordered" evidence="1">
    <location>
        <begin position="131"/>
        <end position="163"/>
    </location>
</feature>
<feature type="region of interest" description="Disordered" evidence="1">
    <location>
        <begin position="178"/>
        <end position="200"/>
    </location>
</feature>
<protein>
    <submittedName>
        <fullName evidence="4">Uncharacterized protein LOC111442742</fullName>
    </submittedName>
</protein>
<feature type="transmembrane region" description="Helical" evidence="2">
    <location>
        <begin position="36"/>
        <end position="60"/>
    </location>
</feature>
<dbReference type="Proteomes" id="UP000504609">
    <property type="component" value="Unplaced"/>
</dbReference>
<evidence type="ECO:0000256" key="1">
    <source>
        <dbReference type="SAM" id="MobiDB-lite"/>
    </source>
</evidence>
<keyword evidence="2" id="KW-1133">Transmembrane helix</keyword>
<evidence type="ECO:0000256" key="2">
    <source>
        <dbReference type="SAM" id="Phobius"/>
    </source>
</evidence>
<dbReference type="PANTHER" id="PTHR34947:SF2">
    <property type="entry name" value="TRANSMEMBRANE PROTEIN"/>
    <property type="match status" value="1"/>
</dbReference>
<accession>A0A6J1F6C4</accession>
<dbReference type="PANTHER" id="PTHR34947">
    <property type="entry name" value="TRANSMEMBRANE PROTEIN"/>
    <property type="match status" value="1"/>
</dbReference>
<proteinExistence type="predicted"/>
<keyword evidence="3" id="KW-1185">Reference proteome</keyword>
<gene>
    <name evidence="4" type="primary">LOC111442742</name>
</gene>
<dbReference type="RefSeq" id="XP_022936021.1">
    <property type="nucleotide sequence ID" value="XM_023080253.1"/>
</dbReference>
<feature type="compositionally biased region" description="Acidic residues" evidence="1">
    <location>
        <begin position="178"/>
        <end position="193"/>
    </location>
</feature>
<feature type="transmembrane region" description="Helical" evidence="2">
    <location>
        <begin position="80"/>
        <end position="98"/>
    </location>
</feature>
<feature type="region of interest" description="Disordered" evidence="1">
    <location>
        <begin position="1"/>
        <end position="24"/>
    </location>
</feature>
<dbReference type="AlphaFoldDB" id="A0A6J1F6C4"/>